<keyword evidence="4" id="KW-0378">Hydrolase</keyword>
<feature type="domain" description="Mcm6 C-terminal winged-helix" evidence="6">
    <location>
        <begin position="1"/>
        <end position="98"/>
    </location>
</feature>
<evidence type="ECO:0000259" key="6">
    <source>
        <dbReference type="Pfam" id="PF18263"/>
    </source>
</evidence>
<keyword evidence="4" id="KW-0067">ATP-binding</keyword>
<dbReference type="Proteomes" id="UP000008744">
    <property type="component" value="Unassembled WGS sequence"/>
</dbReference>
<dbReference type="HOGENOM" id="CLU_2308910_0_0_1"/>
<dbReference type="Pfam" id="PF18263">
    <property type="entry name" value="WHD_MCM6"/>
    <property type="match status" value="1"/>
</dbReference>
<dbReference type="GO" id="GO:0006260">
    <property type="term" value="P:DNA replication"/>
    <property type="evidence" value="ECO:0007669"/>
    <property type="project" value="UniProtKB-KW"/>
</dbReference>
<dbReference type="STRING" id="7234.B4H331"/>
<sequence length="100" mass="11457">MLVLHMRGEVARCEVEGSDSGMKRSDVVTWYLEQVADQIESEDELISRKNLIEKLIDRLIYHDQVIIPLKTSNLSRLKGPAEEQVDNDPLLVVHPNYVVD</sequence>
<accession>B4H331</accession>
<gene>
    <name evidence="7" type="primary">Dper\GL13347</name>
    <name evidence="7" type="ORF">Dper_GL13347</name>
</gene>
<evidence type="ECO:0000256" key="5">
    <source>
        <dbReference type="ARBA" id="ARBA00023242"/>
    </source>
</evidence>
<dbReference type="AlphaFoldDB" id="B4H331"/>
<keyword evidence="4" id="KW-0347">Helicase</keyword>
<evidence type="ECO:0000313" key="7">
    <source>
        <dbReference type="EMBL" id="EDW30724.1"/>
    </source>
</evidence>
<organism evidence="8">
    <name type="scientific">Drosophila persimilis</name>
    <name type="common">Fruit fly</name>
    <dbReference type="NCBI Taxonomy" id="7234"/>
    <lineage>
        <taxon>Eukaryota</taxon>
        <taxon>Metazoa</taxon>
        <taxon>Ecdysozoa</taxon>
        <taxon>Arthropoda</taxon>
        <taxon>Hexapoda</taxon>
        <taxon>Insecta</taxon>
        <taxon>Pterygota</taxon>
        <taxon>Neoptera</taxon>
        <taxon>Endopterygota</taxon>
        <taxon>Diptera</taxon>
        <taxon>Brachycera</taxon>
        <taxon>Muscomorpha</taxon>
        <taxon>Ephydroidea</taxon>
        <taxon>Drosophilidae</taxon>
        <taxon>Drosophila</taxon>
        <taxon>Sophophora</taxon>
    </lineage>
</organism>
<evidence type="ECO:0000256" key="3">
    <source>
        <dbReference type="ARBA" id="ARBA00022705"/>
    </source>
</evidence>
<dbReference type="OrthoDB" id="1744952at2759"/>
<evidence type="ECO:0000313" key="8">
    <source>
        <dbReference type="Proteomes" id="UP000008744"/>
    </source>
</evidence>
<dbReference type="eggNOG" id="KOG0480">
    <property type="taxonomic scope" value="Eukaryota"/>
</dbReference>
<name>B4H331_DROPE</name>
<comment type="similarity">
    <text evidence="2">Belongs to the MCM family.</text>
</comment>
<reference evidence="7 8" key="1">
    <citation type="journal article" date="2007" name="Nature">
        <title>Evolution of genes and genomes on the Drosophila phylogeny.</title>
        <authorList>
            <consortium name="Drosophila 12 Genomes Consortium"/>
            <person name="Clark A.G."/>
            <person name="Eisen M.B."/>
            <person name="Smith D.R."/>
            <person name="Bergman C.M."/>
            <person name="Oliver B."/>
            <person name="Markow T.A."/>
            <person name="Kaufman T.C."/>
            <person name="Kellis M."/>
            <person name="Gelbart W."/>
            <person name="Iyer V.N."/>
            <person name="Pollard D.A."/>
            <person name="Sackton T.B."/>
            <person name="Larracuente A.M."/>
            <person name="Singh N.D."/>
            <person name="Abad J.P."/>
            <person name="Abt D.N."/>
            <person name="Adryan B."/>
            <person name="Aguade M."/>
            <person name="Akashi H."/>
            <person name="Anderson W.W."/>
            <person name="Aquadro C.F."/>
            <person name="Ardell D.H."/>
            <person name="Arguello R."/>
            <person name="Artieri C.G."/>
            <person name="Barbash D.A."/>
            <person name="Barker D."/>
            <person name="Barsanti P."/>
            <person name="Batterham P."/>
            <person name="Batzoglou S."/>
            <person name="Begun D."/>
            <person name="Bhutkar A."/>
            <person name="Blanco E."/>
            <person name="Bosak S.A."/>
            <person name="Bradley R.K."/>
            <person name="Brand A.D."/>
            <person name="Brent M.R."/>
            <person name="Brooks A.N."/>
            <person name="Brown R.H."/>
            <person name="Butlin R.K."/>
            <person name="Caggese C."/>
            <person name="Calvi B.R."/>
            <person name="Bernardo de Carvalho A."/>
            <person name="Caspi A."/>
            <person name="Castrezana S."/>
            <person name="Celniker S.E."/>
            <person name="Chang J.L."/>
            <person name="Chapple C."/>
            <person name="Chatterji S."/>
            <person name="Chinwalla A."/>
            <person name="Civetta A."/>
            <person name="Clifton S.W."/>
            <person name="Comeron J.M."/>
            <person name="Costello J.C."/>
            <person name="Coyne J.A."/>
            <person name="Daub J."/>
            <person name="David R.G."/>
            <person name="Delcher A.L."/>
            <person name="Delehaunty K."/>
            <person name="Do C.B."/>
            <person name="Ebling H."/>
            <person name="Edwards K."/>
            <person name="Eickbush T."/>
            <person name="Evans J.D."/>
            <person name="Filipski A."/>
            <person name="Findeiss S."/>
            <person name="Freyhult E."/>
            <person name="Fulton L."/>
            <person name="Fulton R."/>
            <person name="Garcia A.C."/>
            <person name="Gardiner A."/>
            <person name="Garfield D.A."/>
            <person name="Garvin B.E."/>
            <person name="Gibson G."/>
            <person name="Gilbert D."/>
            <person name="Gnerre S."/>
            <person name="Godfrey J."/>
            <person name="Good R."/>
            <person name="Gotea V."/>
            <person name="Gravely B."/>
            <person name="Greenberg A.J."/>
            <person name="Griffiths-Jones S."/>
            <person name="Gross S."/>
            <person name="Guigo R."/>
            <person name="Gustafson E.A."/>
            <person name="Haerty W."/>
            <person name="Hahn M.W."/>
            <person name="Halligan D.L."/>
            <person name="Halpern A.L."/>
            <person name="Halter G.M."/>
            <person name="Han M.V."/>
            <person name="Heger A."/>
            <person name="Hillier L."/>
            <person name="Hinrichs A.S."/>
            <person name="Holmes I."/>
            <person name="Hoskins R.A."/>
            <person name="Hubisz M.J."/>
            <person name="Hultmark D."/>
            <person name="Huntley M.A."/>
            <person name="Jaffe D.B."/>
            <person name="Jagadeeshan S."/>
            <person name="Jeck W.R."/>
            <person name="Johnson J."/>
            <person name="Jones C.D."/>
            <person name="Jordan W.C."/>
            <person name="Karpen G.H."/>
            <person name="Kataoka E."/>
            <person name="Keightley P.D."/>
            <person name="Kheradpour P."/>
            <person name="Kirkness E.F."/>
            <person name="Koerich L.B."/>
            <person name="Kristiansen K."/>
            <person name="Kudrna D."/>
            <person name="Kulathinal R.J."/>
            <person name="Kumar S."/>
            <person name="Kwok R."/>
            <person name="Lander E."/>
            <person name="Langley C.H."/>
            <person name="Lapoint R."/>
            <person name="Lazzaro B.P."/>
            <person name="Lee S.J."/>
            <person name="Levesque L."/>
            <person name="Li R."/>
            <person name="Lin C.F."/>
            <person name="Lin M.F."/>
            <person name="Lindblad-Toh K."/>
            <person name="Llopart A."/>
            <person name="Long M."/>
            <person name="Low L."/>
            <person name="Lozovsky E."/>
            <person name="Lu J."/>
            <person name="Luo M."/>
            <person name="Machado C.A."/>
            <person name="Makalowski W."/>
            <person name="Marzo M."/>
            <person name="Matsuda M."/>
            <person name="Matzkin L."/>
            <person name="McAllister B."/>
            <person name="McBride C.S."/>
            <person name="McKernan B."/>
            <person name="McKernan K."/>
            <person name="Mendez-Lago M."/>
            <person name="Minx P."/>
            <person name="Mollenhauer M.U."/>
            <person name="Montooth K."/>
            <person name="Mount S.M."/>
            <person name="Mu X."/>
            <person name="Myers E."/>
            <person name="Negre B."/>
            <person name="Newfeld S."/>
            <person name="Nielsen R."/>
            <person name="Noor M.A."/>
            <person name="O'Grady P."/>
            <person name="Pachter L."/>
            <person name="Papaceit M."/>
            <person name="Parisi M.J."/>
            <person name="Parisi M."/>
            <person name="Parts L."/>
            <person name="Pedersen J.S."/>
            <person name="Pesole G."/>
            <person name="Phillippy A.M."/>
            <person name="Ponting C.P."/>
            <person name="Pop M."/>
            <person name="Porcelli D."/>
            <person name="Powell J.R."/>
            <person name="Prohaska S."/>
            <person name="Pruitt K."/>
            <person name="Puig M."/>
            <person name="Quesneville H."/>
            <person name="Ram K.R."/>
            <person name="Rand D."/>
            <person name="Rasmussen M.D."/>
            <person name="Reed L.K."/>
            <person name="Reenan R."/>
            <person name="Reily A."/>
            <person name="Remington K.A."/>
            <person name="Rieger T.T."/>
            <person name="Ritchie M.G."/>
            <person name="Robin C."/>
            <person name="Rogers Y.H."/>
            <person name="Rohde C."/>
            <person name="Rozas J."/>
            <person name="Rubenfield M.J."/>
            <person name="Ruiz A."/>
            <person name="Russo S."/>
            <person name="Salzberg S.L."/>
            <person name="Sanchez-Gracia A."/>
            <person name="Saranga D.J."/>
            <person name="Sato H."/>
            <person name="Schaeffer S.W."/>
            <person name="Schatz M.C."/>
            <person name="Schlenke T."/>
            <person name="Schwartz R."/>
            <person name="Segarra C."/>
            <person name="Singh R.S."/>
            <person name="Sirot L."/>
            <person name="Sirota M."/>
            <person name="Sisneros N.B."/>
            <person name="Smith C.D."/>
            <person name="Smith T.F."/>
            <person name="Spieth J."/>
            <person name="Stage D.E."/>
            <person name="Stark A."/>
            <person name="Stephan W."/>
            <person name="Strausberg R.L."/>
            <person name="Strempel S."/>
            <person name="Sturgill D."/>
            <person name="Sutton G."/>
            <person name="Sutton G.G."/>
            <person name="Tao W."/>
            <person name="Teichmann S."/>
            <person name="Tobari Y.N."/>
            <person name="Tomimura Y."/>
            <person name="Tsolas J.M."/>
            <person name="Valente V.L."/>
            <person name="Venter E."/>
            <person name="Venter J.C."/>
            <person name="Vicario S."/>
            <person name="Vieira F.G."/>
            <person name="Vilella A.J."/>
            <person name="Villasante A."/>
            <person name="Walenz B."/>
            <person name="Wang J."/>
            <person name="Wasserman M."/>
            <person name="Watts T."/>
            <person name="Wilson D."/>
            <person name="Wilson R.K."/>
            <person name="Wing R.A."/>
            <person name="Wolfner M.F."/>
            <person name="Wong A."/>
            <person name="Wong G.K."/>
            <person name="Wu C.I."/>
            <person name="Wu G."/>
            <person name="Yamamoto D."/>
            <person name="Yang H.P."/>
            <person name="Yang S.P."/>
            <person name="Yorke J.A."/>
            <person name="Yoshida K."/>
            <person name="Zdobnov E."/>
            <person name="Zhang P."/>
            <person name="Zhang Y."/>
            <person name="Zimin A.V."/>
            <person name="Baldwin J."/>
            <person name="Abdouelleil A."/>
            <person name="Abdulkadir J."/>
            <person name="Abebe A."/>
            <person name="Abera B."/>
            <person name="Abreu J."/>
            <person name="Acer S.C."/>
            <person name="Aftuck L."/>
            <person name="Alexander A."/>
            <person name="An P."/>
            <person name="Anderson E."/>
            <person name="Anderson S."/>
            <person name="Arachi H."/>
            <person name="Azer M."/>
            <person name="Bachantsang P."/>
            <person name="Barry A."/>
            <person name="Bayul T."/>
            <person name="Berlin A."/>
            <person name="Bessette D."/>
            <person name="Bloom T."/>
            <person name="Blye J."/>
            <person name="Boguslavskiy L."/>
            <person name="Bonnet C."/>
            <person name="Boukhgalter B."/>
            <person name="Bourzgui I."/>
            <person name="Brown A."/>
            <person name="Cahill P."/>
            <person name="Channer S."/>
            <person name="Cheshatsang Y."/>
            <person name="Chuda L."/>
            <person name="Citroen M."/>
            <person name="Collymore A."/>
            <person name="Cooke P."/>
            <person name="Costello M."/>
            <person name="D'Aco K."/>
            <person name="Daza R."/>
            <person name="De Haan G."/>
            <person name="DeGray S."/>
            <person name="DeMaso C."/>
            <person name="Dhargay N."/>
            <person name="Dooley K."/>
            <person name="Dooley E."/>
            <person name="Doricent M."/>
            <person name="Dorje P."/>
            <person name="Dorjee K."/>
            <person name="Dupes A."/>
            <person name="Elong R."/>
            <person name="Falk J."/>
            <person name="Farina A."/>
            <person name="Faro S."/>
            <person name="Ferguson D."/>
            <person name="Fisher S."/>
            <person name="Foley C.D."/>
            <person name="Franke A."/>
            <person name="Friedrich D."/>
            <person name="Gadbois L."/>
            <person name="Gearin G."/>
            <person name="Gearin C.R."/>
            <person name="Giannoukos G."/>
            <person name="Goode T."/>
            <person name="Graham J."/>
            <person name="Grandbois E."/>
            <person name="Grewal S."/>
            <person name="Gyaltsen K."/>
            <person name="Hafez N."/>
            <person name="Hagos B."/>
            <person name="Hall J."/>
            <person name="Henson C."/>
            <person name="Hollinger A."/>
            <person name="Honan T."/>
            <person name="Huard M.D."/>
            <person name="Hughes L."/>
            <person name="Hurhula B."/>
            <person name="Husby M.E."/>
            <person name="Kamat A."/>
            <person name="Kanga B."/>
            <person name="Kashin S."/>
            <person name="Khazanovich D."/>
            <person name="Kisner P."/>
            <person name="Lance K."/>
            <person name="Lara M."/>
            <person name="Lee W."/>
            <person name="Lennon N."/>
            <person name="Letendre F."/>
            <person name="LeVine R."/>
            <person name="Lipovsky A."/>
            <person name="Liu X."/>
            <person name="Liu J."/>
            <person name="Liu S."/>
            <person name="Lokyitsang T."/>
            <person name="Lokyitsang Y."/>
            <person name="Lubonja R."/>
            <person name="Lui A."/>
            <person name="MacDonald P."/>
            <person name="Magnisalis V."/>
            <person name="Maru K."/>
            <person name="Matthews C."/>
            <person name="McCusker W."/>
            <person name="McDonough S."/>
            <person name="Mehta T."/>
            <person name="Meldrim J."/>
            <person name="Meneus L."/>
            <person name="Mihai O."/>
            <person name="Mihalev A."/>
            <person name="Mihova T."/>
            <person name="Mittelman R."/>
            <person name="Mlenga V."/>
            <person name="Montmayeur A."/>
            <person name="Mulrain L."/>
            <person name="Navidi A."/>
            <person name="Naylor J."/>
            <person name="Negash T."/>
            <person name="Nguyen T."/>
            <person name="Nguyen N."/>
            <person name="Nicol R."/>
            <person name="Norbu C."/>
            <person name="Norbu N."/>
            <person name="Novod N."/>
            <person name="O'Neill B."/>
            <person name="Osman S."/>
            <person name="Markiewicz E."/>
            <person name="Oyono O.L."/>
            <person name="Patti C."/>
            <person name="Phunkhang P."/>
            <person name="Pierre F."/>
            <person name="Priest M."/>
            <person name="Raghuraman S."/>
            <person name="Rege F."/>
            <person name="Reyes R."/>
            <person name="Rise C."/>
            <person name="Rogov P."/>
            <person name="Ross K."/>
            <person name="Ryan E."/>
            <person name="Settipalli S."/>
            <person name="Shea T."/>
            <person name="Sherpa N."/>
            <person name="Shi L."/>
            <person name="Shih D."/>
            <person name="Sparrow T."/>
            <person name="Spaulding J."/>
            <person name="Stalker J."/>
            <person name="Stange-Thomann N."/>
            <person name="Stavropoulos S."/>
            <person name="Stone C."/>
            <person name="Strader C."/>
            <person name="Tesfaye S."/>
            <person name="Thomson T."/>
            <person name="Thoulutsang Y."/>
            <person name="Thoulutsang D."/>
            <person name="Topham K."/>
            <person name="Topping I."/>
            <person name="Tsamla T."/>
            <person name="Vassiliev H."/>
            <person name="Vo A."/>
            <person name="Wangchuk T."/>
            <person name="Wangdi T."/>
            <person name="Weiand M."/>
            <person name="Wilkinson J."/>
            <person name="Wilson A."/>
            <person name="Yadav S."/>
            <person name="Young G."/>
            <person name="Yu Q."/>
            <person name="Zembek L."/>
            <person name="Zhong D."/>
            <person name="Zimmer A."/>
            <person name="Zwirko Z."/>
            <person name="Jaffe D.B."/>
            <person name="Alvarez P."/>
            <person name="Brockman W."/>
            <person name="Butler J."/>
            <person name="Chin C."/>
            <person name="Gnerre S."/>
            <person name="Grabherr M."/>
            <person name="Kleber M."/>
            <person name="Mauceli E."/>
            <person name="MacCallum I."/>
        </authorList>
    </citation>
    <scope>NUCLEOTIDE SEQUENCE [LARGE SCALE GENOMIC DNA]</scope>
    <source>
        <strain evidence="8">MSH-3 / Tucson 14011-0111.49</strain>
    </source>
</reference>
<evidence type="ECO:0000256" key="2">
    <source>
        <dbReference type="ARBA" id="ARBA00008010"/>
    </source>
</evidence>
<evidence type="ECO:0000256" key="1">
    <source>
        <dbReference type="ARBA" id="ARBA00004123"/>
    </source>
</evidence>
<dbReference type="GO" id="GO:0043138">
    <property type="term" value="F:3'-5' DNA helicase activity"/>
    <property type="evidence" value="ECO:0007669"/>
    <property type="project" value="EnsemblMetazoa"/>
</dbReference>
<comment type="subcellular location">
    <subcellularLocation>
        <location evidence="1">Nucleus</location>
    </subcellularLocation>
</comment>
<keyword evidence="8" id="KW-1185">Reference proteome</keyword>
<dbReference type="OMA" id="HMREFEE"/>
<keyword evidence="3" id="KW-0235">DNA replication</keyword>
<dbReference type="InterPro" id="IPR041024">
    <property type="entry name" value="Mcm6_C"/>
</dbReference>
<keyword evidence="4" id="KW-0547">Nucleotide-binding</keyword>
<dbReference type="GO" id="GO:0007307">
    <property type="term" value="P:eggshell chorion gene amplification"/>
    <property type="evidence" value="ECO:0007669"/>
    <property type="project" value="EnsemblMetazoa"/>
</dbReference>
<protein>
    <submittedName>
        <fullName evidence="7">GL13347</fullName>
    </submittedName>
</protein>
<dbReference type="GO" id="GO:0071162">
    <property type="term" value="C:CMG complex"/>
    <property type="evidence" value="ECO:0007669"/>
    <property type="project" value="EnsemblMetazoa"/>
</dbReference>
<dbReference type="EMBL" id="CH479205">
    <property type="protein sequence ID" value="EDW30724.1"/>
    <property type="molecule type" value="Genomic_DNA"/>
</dbReference>
<keyword evidence="5" id="KW-0539">Nucleus</keyword>
<evidence type="ECO:0000256" key="4">
    <source>
        <dbReference type="ARBA" id="ARBA00022806"/>
    </source>
</evidence>
<dbReference type="Gene3D" id="1.20.58.870">
    <property type="match status" value="1"/>
</dbReference>
<proteinExistence type="inferred from homology"/>
<dbReference type="GO" id="GO:0042555">
    <property type="term" value="C:MCM complex"/>
    <property type="evidence" value="ECO:0007669"/>
    <property type="project" value="EnsemblMetazoa"/>
</dbReference>